<dbReference type="PANTHER" id="PTHR12809:SF2">
    <property type="entry name" value="MEDIATOR OF RNA POLYMERASE II TRANSCRIPTION SUBUNIT 14"/>
    <property type="match status" value="1"/>
</dbReference>
<gene>
    <name evidence="12" type="ORF">BJ875DRAFT_482406</name>
</gene>
<evidence type="ECO:0000256" key="7">
    <source>
        <dbReference type="ARBA" id="ARBA00023242"/>
    </source>
</evidence>
<feature type="compositionally biased region" description="Polar residues" evidence="10">
    <location>
        <begin position="1083"/>
        <end position="1097"/>
    </location>
</feature>
<evidence type="ECO:0000256" key="1">
    <source>
        <dbReference type="ARBA" id="ARBA00004123"/>
    </source>
</evidence>
<proteinExistence type="inferred from homology"/>
<evidence type="ECO:0000256" key="3">
    <source>
        <dbReference type="ARBA" id="ARBA00019619"/>
    </source>
</evidence>
<evidence type="ECO:0000256" key="8">
    <source>
        <dbReference type="ARBA" id="ARBA00032007"/>
    </source>
</evidence>
<evidence type="ECO:0000256" key="9">
    <source>
        <dbReference type="RuleBase" id="RU365082"/>
    </source>
</evidence>
<evidence type="ECO:0000256" key="2">
    <source>
        <dbReference type="ARBA" id="ARBA00007813"/>
    </source>
</evidence>
<comment type="similarity">
    <text evidence="2 9">Belongs to the Mediator complex subunit 14 family.</text>
</comment>
<evidence type="ECO:0000256" key="5">
    <source>
        <dbReference type="ARBA" id="ARBA00023159"/>
    </source>
</evidence>
<feature type="compositionally biased region" description="Basic and acidic residues" evidence="10">
    <location>
        <begin position="31"/>
        <end position="40"/>
    </location>
</feature>
<keyword evidence="4 9" id="KW-0805">Transcription regulation</keyword>
<dbReference type="OrthoDB" id="205099at2759"/>
<dbReference type="InterPro" id="IPR013947">
    <property type="entry name" value="Mediator_Med14"/>
</dbReference>
<feature type="domain" description="Mediator complex subunit MED14 N-terminal" evidence="11">
    <location>
        <begin position="94"/>
        <end position="304"/>
    </location>
</feature>
<keyword evidence="7 9" id="KW-0539">Nucleus</keyword>
<sequence length="1109" mass="124378">MENGKRSGSHTNHDRDQRSNGINGAGYVSEKATDKGKGRAETLQNVTPVSPTVPNGINGGFMSSSSQRDEIEELVPKARMGQLPPEIVHITEGFFPISKLLGRLAQKTHNDLVKTIQDLTQMPMPLSVADGNGPQISRADDDSKDNMDKKLRLLKFAQESHTEWTKALVMSEWSRRSEDVSKLIDINNHLYHQICKYGHTIHELSELKRGLVYARLPNPDLKTALHVLTTGTAPWMPDLMYIEPPPLSPKDILKSLENINTLLSIRLNLNDYDNIPFHFKEYTINSGRVTFKVKGEFEVDLTIAEENPEAQFWFIDFRFLFSPAASDLGHLRAHIENRVNRALAEGGLSDCYRFLHGMVLNHKISEFRRQAVSLSRGKWVETLKVESLNRAVSMQYWVDRYGHGGPKSWLILGVHSGKPKSGVARPKDTPRLFVRWFLESKEVIGEDVVFDTVNISAESLLKTVIASHIKHILVSTYSQLSGKPLYTTLEAAIALKLSNDQPSESELNVQISSDRQISLKIEPIAGRFIYSPASRLVMNHENRLNYMPDPATNAHKAIDDLRYDIVADHISTRGASVGWVGVQNPGLERDDLQKVVPKGTVKVLWFKRNGWVKNWYLTASIGSSGESWRMIETADPVAQPAAPLARKPVKSAHLKISSSFDLPMKILTPLPTYSFFTTLEIYAAALMSHHANLKSLHTRRVPNMLHESKHMRGLMKIPIIFARISDLVEWRNKAAKDMIKLNFQGLEIKPGLNEASPMPPVATLSNGMPVLDDNVVMITEARISIRLPSALKYAKEKIDRDVAFEFQSNCLALRLRSKIGESVIPNLVEHTTRVFRLIEFIKVLQEHSASLECQQISLGKIAFTYGMVDANGNKNSNLARSSMQYKAVIDFSAAANTLSLILERGNPHLQIADFMEQVLNSKQGLRGVATLLPLTLPVLNGLNAVESAWVSVSKDEGEVFVLARAADWHEIRYAVFTASRDPSTPPRTRKILFEIKLRERSGVPWWSLERTDQREPDDFDEALKPVWNSSGPGFQGMRVSGVAQGHGVEQLLKKVDDAVRNMVISQKALGYPPKPRPQAPMQRLQQPTPNSSQSQGRKNPLKREIVEID</sequence>
<evidence type="ECO:0000256" key="4">
    <source>
        <dbReference type="ARBA" id="ARBA00023015"/>
    </source>
</evidence>
<accession>A0A9P7YMN5</accession>
<feature type="region of interest" description="Disordered" evidence="10">
    <location>
        <begin position="124"/>
        <end position="144"/>
    </location>
</feature>
<comment type="caution">
    <text evidence="12">The sequence shown here is derived from an EMBL/GenBank/DDBJ whole genome shotgun (WGS) entry which is preliminary data.</text>
</comment>
<protein>
    <recommendedName>
        <fullName evidence="3 9">Mediator of RNA polymerase II transcription subunit 14</fullName>
    </recommendedName>
    <alternativeName>
        <fullName evidence="8 9">Mediator complex subunit 14</fullName>
    </alternativeName>
</protein>
<keyword evidence="13" id="KW-1185">Reference proteome</keyword>
<dbReference type="InterPro" id="IPR055122">
    <property type="entry name" value="Med14_N"/>
</dbReference>
<evidence type="ECO:0000259" key="11">
    <source>
        <dbReference type="Pfam" id="PF08638"/>
    </source>
</evidence>
<dbReference type="GO" id="GO:0006357">
    <property type="term" value="P:regulation of transcription by RNA polymerase II"/>
    <property type="evidence" value="ECO:0007669"/>
    <property type="project" value="InterPro"/>
</dbReference>
<dbReference type="GO" id="GO:0070847">
    <property type="term" value="C:core mediator complex"/>
    <property type="evidence" value="ECO:0007669"/>
    <property type="project" value="TreeGrafter"/>
</dbReference>
<reference evidence="12" key="1">
    <citation type="journal article" date="2021" name="IMA Fungus">
        <title>Genomic characterization of three marine fungi, including Emericellopsis atlantica sp. nov. with signatures of a generalist lifestyle and marine biomass degradation.</title>
        <authorList>
            <person name="Hagestad O.C."/>
            <person name="Hou L."/>
            <person name="Andersen J.H."/>
            <person name="Hansen E.H."/>
            <person name="Altermark B."/>
            <person name="Li C."/>
            <person name="Kuhnert E."/>
            <person name="Cox R.J."/>
            <person name="Crous P.W."/>
            <person name="Spatafora J.W."/>
            <person name="Lail K."/>
            <person name="Amirebrahimi M."/>
            <person name="Lipzen A."/>
            <person name="Pangilinan J."/>
            <person name="Andreopoulos W."/>
            <person name="Hayes R.D."/>
            <person name="Ng V."/>
            <person name="Grigoriev I.V."/>
            <person name="Jackson S.A."/>
            <person name="Sutton T.D.S."/>
            <person name="Dobson A.D.W."/>
            <person name="Rama T."/>
        </authorList>
    </citation>
    <scope>NUCLEOTIDE SEQUENCE</scope>
    <source>
        <strain evidence="12">TRa018bII</strain>
    </source>
</reference>
<keyword evidence="6 9" id="KW-0804">Transcription</keyword>
<feature type="region of interest" description="Disordered" evidence="10">
    <location>
        <begin position="1066"/>
        <end position="1109"/>
    </location>
</feature>
<dbReference type="GO" id="GO:0016592">
    <property type="term" value="C:mediator complex"/>
    <property type="evidence" value="ECO:0007669"/>
    <property type="project" value="UniProtKB-UniRule"/>
</dbReference>
<keyword evidence="5 9" id="KW-0010">Activator</keyword>
<feature type="region of interest" description="Disordered" evidence="10">
    <location>
        <begin position="1"/>
        <end position="68"/>
    </location>
</feature>
<evidence type="ECO:0000256" key="10">
    <source>
        <dbReference type="SAM" id="MobiDB-lite"/>
    </source>
</evidence>
<dbReference type="AlphaFoldDB" id="A0A9P7YMN5"/>
<dbReference type="EMBL" id="MU251410">
    <property type="protein sequence ID" value="KAG9236332.1"/>
    <property type="molecule type" value="Genomic_DNA"/>
</dbReference>
<dbReference type="GO" id="GO:0003712">
    <property type="term" value="F:transcription coregulator activity"/>
    <property type="evidence" value="ECO:0007669"/>
    <property type="project" value="UniProtKB-UniRule"/>
</dbReference>
<dbReference type="Pfam" id="PF08638">
    <property type="entry name" value="Med14"/>
    <property type="match status" value="1"/>
</dbReference>
<evidence type="ECO:0000313" key="13">
    <source>
        <dbReference type="Proteomes" id="UP000824998"/>
    </source>
</evidence>
<dbReference type="Pfam" id="PF26204">
    <property type="entry name" value="Med14_fung"/>
    <property type="match status" value="1"/>
</dbReference>
<evidence type="ECO:0000313" key="12">
    <source>
        <dbReference type="EMBL" id="KAG9236332.1"/>
    </source>
</evidence>
<feature type="compositionally biased region" description="Polar residues" evidence="10">
    <location>
        <begin position="42"/>
        <end position="66"/>
    </location>
</feature>
<evidence type="ECO:0000256" key="6">
    <source>
        <dbReference type="ARBA" id="ARBA00023163"/>
    </source>
</evidence>
<organism evidence="12 13">
    <name type="scientific">Amylocarpus encephaloides</name>
    <dbReference type="NCBI Taxonomy" id="45428"/>
    <lineage>
        <taxon>Eukaryota</taxon>
        <taxon>Fungi</taxon>
        <taxon>Dikarya</taxon>
        <taxon>Ascomycota</taxon>
        <taxon>Pezizomycotina</taxon>
        <taxon>Leotiomycetes</taxon>
        <taxon>Helotiales</taxon>
        <taxon>Helotiales incertae sedis</taxon>
        <taxon>Amylocarpus</taxon>
    </lineage>
</organism>
<dbReference type="Proteomes" id="UP000824998">
    <property type="component" value="Unassembled WGS sequence"/>
</dbReference>
<dbReference type="PANTHER" id="PTHR12809">
    <property type="entry name" value="MEDIATOR COMPLEX SUBUNIT"/>
    <property type="match status" value="1"/>
</dbReference>
<comment type="subunit">
    <text evidence="9">Component of the Mediator complex.</text>
</comment>
<name>A0A9P7YMN5_9HELO</name>
<comment type="function">
    <text evidence="9">Component of the Mediator complex, a coactivator involved in the regulated transcription of nearly all RNA polymerase II-dependent genes. Mediator functions as a bridge to convey information from gene-specific regulatory proteins to the basal RNA polymerase II transcription machinery. Mediator is recruited to promoters by direct interactions with regulatory proteins and serves as a scaffold for the assembly of a functional preinitiation complex with RNA polymerase II and the general transcription factors.</text>
</comment>
<comment type="subcellular location">
    <subcellularLocation>
        <location evidence="1 9">Nucleus</location>
    </subcellularLocation>
</comment>